<evidence type="ECO:0000256" key="1">
    <source>
        <dbReference type="SAM" id="MobiDB-lite"/>
    </source>
</evidence>
<reference evidence="2" key="1">
    <citation type="submission" date="2023-03" db="EMBL/GenBank/DDBJ databases">
        <title>Andean soil-derived lignocellulolytic bacterial consortium as a source of novel taxa and putative plastic-active enzymes.</title>
        <authorList>
            <person name="Diaz-Garcia L."/>
            <person name="Chuvochina M."/>
            <person name="Feuerriegel G."/>
            <person name="Bunk B."/>
            <person name="Sproer C."/>
            <person name="Streit W.R."/>
            <person name="Rodriguez L.M."/>
            <person name="Overmann J."/>
            <person name="Jimenez D.J."/>
        </authorList>
    </citation>
    <scope>NUCLEOTIDE SEQUENCE</scope>
    <source>
        <strain evidence="2">MAG 7</strain>
    </source>
</reference>
<protein>
    <submittedName>
        <fullName evidence="2">Uncharacterized protein</fullName>
    </submittedName>
</protein>
<proteinExistence type="predicted"/>
<accession>A0AAJ5WS05</accession>
<dbReference type="AlphaFoldDB" id="A0AAJ5WS05"/>
<dbReference type="Proteomes" id="UP001220610">
    <property type="component" value="Chromosome"/>
</dbReference>
<dbReference type="EMBL" id="CP119311">
    <property type="protein sequence ID" value="WEK35622.1"/>
    <property type="molecule type" value="Genomic_DNA"/>
</dbReference>
<sequence length="40" mass="4345">MKKEKKKKIFGKMGNRAGKSGRVQAAGKAGIWIAGVVRMK</sequence>
<gene>
    <name evidence="2" type="ORF">P0Y53_24315</name>
</gene>
<name>A0AAJ5WS05_9BACT</name>
<evidence type="ECO:0000313" key="2">
    <source>
        <dbReference type="EMBL" id="WEK35622.1"/>
    </source>
</evidence>
<feature type="region of interest" description="Disordered" evidence="1">
    <location>
        <begin position="1"/>
        <end position="21"/>
    </location>
</feature>
<organism evidence="2 3">
    <name type="scientific">Candidatus Pseudobacter hemicellulosilyticus</name>
    <dbReference type="NCBI Taxonomy" id="3121375"/>
    <lineage>
        <taxon>Bacteria</taxon>
        <taxon>Pseudomonadati</taxon>
        <taxon>Bacteroidota</taxon>
        <taxon>Chitinophagia</taxon>
        <taxon>Chitinophagales</taxon>
        <taxon>Chitinophagaceae</taxon>
        <taxon>Pseudobacter</taxon>
    </lineage>
</organism>
<feature type="compositionally biased region" description="Basic residues" evidence="1">
    <location>
        <begin position="1"/>
        <end position="10"/>
    </location>
</feature>
<evidence type="ECO:0000313" key="3">
    <source>
        <dbReference type="Proteomes" id="UP001220610"/>
    </source>
</evidence>